<organism evidence="1 2">
    <name type="scientific">Spodoptera exigua</name>
    <name type="common">Beet armyworm</name>
    <name type="synonym">Noctua fulgens</name>
    <dbReference type="NCBI Taxonomy" id="7107"/>
    <lineage>
        <taxon>Eukaryota</taxon>
        <taxon>Metazoa</taxon>
        <taxon>Ecdysozoa</taxon>
        <taxon>Arthropoda</taxon>
        <taxon>Hexapoda</taxon>
        <taxon>Insecta</taxon>
        <taxon>Pterygota</taxon>
        <taxon>Neoptera</taxon>
        <taxon>Endopterygota</taxon>
        <taxon>Lepidoptera</taxon>
        <taxon>Glossata</taxon>
        <taxon>Ditrysia</taxon>
        <taxon>Noctuoidea</taxon>
        <taxon>Noctuidae</taxon>
        <taxon>Amphipyrinae</taxon>
        <taxon>Spodoptera</taxon>
    </lineage>
</organism>
<evidence type="ECO:0000313" key="1">
    <source>
        <dbReference type="EMBL" id="KAH9631609.1"/>
    </source>
</evidence>
<evidence type="ECO:0000313" key="2">
    <source>
        <dbReference type="Proteomes" id="UP000814243"/>
    </source>
</evidence>
<proteinExistence type="predicted"/>
<name>A0A922SBY8_SPOEX</name>
<dbReference type="EMBL" id="JACEFF010000755">
    <property type="protein sequence ID" value="KAH9631609.1"/>
    <property type="molecule type" value="Genomic_DNA"/>
</dbReference>
<sequence>MYMSTELDYAILLSGSAGSAGPAGAARAAAHVVGVARPDNVALLSKLLRSLPPALRPPLPAAALYAHWLTNHFFSVSTIPLYSLRRYTFTVRLHYFKGSITMDSVHIH</sequence>
<comment type="caution">
    <text evidence="1">The sequence shown here is derived from an EMBL/GenBank/DDBJ whole genome shotgun (WGS) entry which is preliminary data.</text>
</comment>
<accession>A0A922SBY8</accession>
<gene>
    <name evidence="1" type="ORF">HF086_006601</name>
</gene>
<reference evidence="1" key="1">
    <citation type="journal article" date="2021" name="G3 (Bethesda)">
        <title>Genome and transcriptome analysis of the beet armyworm Spodoptera exigua reveals targets for pest control. .</title>
        <authorList>
            <person name="Simon S."/>
            <person name="Breeschoten T."/>
            <person name="Jansen H.J."/>
            <person name="Dirks R.P."/>
            <person name="Schranz M.E."/>
            <person name="Ros V.I.D."/>
        </authorList>
    </citation>
    <scope>NUCLEOTIDE SEQUENCE</scope>
    <source>
        <strain evidence="1">TB_SE_WUR_2020</strain>
    </source>
</reference>
<dbReference type="AlphaFoldDB" id="A0A922SBY8"/>
<dbReference type="Proteomes" id="UP000814243">
    <property type="component" value="Unassembled WGS sequence"/>
</dbReference>
<protein>
    <submittedName>
        <fullName evidence="1">Uncharacterized protein</fullName>
    </submittedName>
</protein>